<evidence type="ECO:0000256" key="1">
    <source>
        <dbReference type="SAM" id="MobiDB-lite"/>
    </source>
</evidence>
<accession>A0A1H0L7G9</accession>
<evidence type="ECO:0000313" key="3">
    <source>
        <dbReference type="EMBL" id="SDO64167.1"/>
    </source>
</evidence>
<dbReference type="Gene3D" id="3.40.50.12370">
    <property type="match status" value="1"/>
</dbReference>
<evidence type="ECO:0000313" key="4">
    <source>
        <dbReference type="Proteomes" id="UP000199073"/>
    </source>
</evidence>
<keyword evidence="4" id="KW-1185">Reference proteome</keyword>
<organism evidence="3 4">
    <name type="scientific">Desulforhopalus singaporensis</name>
    <dbReference type="NCBI Taxonomy" id="91360"/>
    <lineage>
        <taxon>Bacteria</taxon>
        <taxon>Pseudomonadati</taxon>
        <taxon>Thermodesulfobacteriota</taxon>
        <taxon>Desulfobulbia</taxon>
        <taxon>Desulfobulbales</taxon>
        <taxon>Desulfocapsaceae</taxon>
        <taxon>Desulforhopalus</taxon>
    </lineage>
</organism>
<reference evidence="3 4" key="1">
    <citation type="submission" date="2016-10" db="EMBL/GenBank/DDBJ databases">
        <authorList>
            <person name="de Groot N.N."/>
        </authorList>
    </citation>
    <scope>NUCLEOTIDE SEQUENCE [LARGE SCALE GENOMIC DNA]</scope>
    <source>
        <strain evidence="3 4">DSM 12130</strain>
    </source>
</reference>
<dbReference type="SUPFAM" id="SSF52402">
    <property type="entry name" value="Adenine nucleotide alpha hydrolases-like"/>
    <property type="match status" value="1"/>
</dbReference>
<dbReference type="AlphaFoldDB" id="A0A1H0L7G9"/>
<keyword evidence="2" id="KW-1133">Transmembrane helix</keyword>
<gene>
    <name evidence="3" type="ORF">SAMN05660330_00695</name>
</gene>
<keyword evidence="2" id="KW-0472">Membrane</keyword>
<evidence type="ECO:0008006" key="5">
    <source>
        <dbReference type="Google" id="ProtNLM"/>
    </source>
</evidence>
<name>A0A1H0L7G9_9BACT</name>
<feature type="transmembrane region" description="Helical" evidence="2">
    <location>
        <begin position="206"/>
        <end position="225"/>
    </location>
</feature>
<sequence length="267" mass="29213">MTTEQIQTGGSSSASSIPAILVVTRNGKLSEPVMEYGVNVAARLGCRLLIVFVNTLPLLLDSVEKQQQFSASIEQSVARIRAKAKPRNIHVDYVQDTGRINKVINNLCHIVKRVEFVVIDKGINLENALSGSPVPVFNVLSVNRAGAGYKTGSHLKTGKNSQDGEKRSRMCAWLQTAFFGALTIAAYGAIIKYPEAISTFWNKGRLHSFLLIGSACLFFIIQIRFAKSLSSLLRSGIQDAPDQSEPKKESRISSNKGTMKQRSTTAR</sequence>
<dbReference type="Proteomes" id="UP000199073">
    <property type="component" value="Unassembled WGS sequence"/>
</dbReference>
<proteinExistence type="predicted"/>
<protein>
    <recommendedName>
        <fullName evidence="5">Universal stress protein family protein</fullName>
    </recommendedName>
</protein>
<evidence type="ECO:0000256" key="2">
    <source>
        <dbReference type="SAM" id="Phobius"/>
    </source>
</evidence>
<feature type="transmembrane region" description="Helical" evidence="2">
    <location>
        <begin position="172"/>
        <end position="194"/>
    </location>
</feature>
<dbReference type="EMBL" id="FNJI01000004">
    <property type="protein sequence ID" value="SDO64167.1"/>
    <property type="molecule type" value="Genomic_DNA"/>
</dbReference>
<keyword evidence="2" id="KW-0812">Transmembrane</keyword>
<feature type="region of interest" description="Disordered" evidence="1">
    <location>
        <begin position="237"/>
        <end position="267"/>
    </location>
</feature>
<dbReference type="OrthoDB" id="5432483at2"/>
<feature type="compositionally biased region" description="Polar residues" evidence="1">
    <location>
        <begin position="252"/>
        <end position="267"/>
    </location>
</feature>
<dbReference type="RefSeq" id="WP_092219825.1">
    <property type="nucleotide sequence ID" value="NZ_FNJI01000004.1"/>
</dbReference>